<feature type="region of interest" description="Disordered" evidence="5">
    <location>
        <begin position="198"/>
        <end position="217"/>
    </location>
</feature>
<name>A0A3P7IBC4_STRVU</name>
<dbReference type="Pfam" id="PF01363">
    <property type="entry name" value="FYVE"/>
    <property type="match status" value="1"/>
</dbReference>
<gene>
    <name evidence="7" type="ORF">SVUK_LOCUS171</name>
</gene>
<dbReference type="Proteomes" id="UP000270094">
    <property type="component" value="Unassembled WGS sequence"/>
</dbReference>
<dbReference type="PANTHER" id="PTHR46603:SF1">
    <property type="entry name" value="ABSCISSION_NOCUT CHECKPOINT REGULATOR"/>
    <property type="match status" value="1"/>
</dbReference>
<evidence type="ECO:0000256" key="3">
    <source>
        <dbReference type="ARBA" id="ARBA00022833"/>
    </source>
</evidence>
<keyword evidence="2 4" id="KW-0863">Zinc-finger</keyword>
<dbReference type="PANTHER" id="PTHR46603">
    <property type="entry name" value="ABSCISSION/NOCUT CHECKPOINT REGULATOR"/>
    <property type="match status" value="1"/>
</dbReference>
<dbReference type="GO" id="GO:0009838">
    <property type="term" value="P:abscission"/>
    <property type="evidence" value="ECO:0007669"/>
    <property type="project" value="TreeGrafter"/>
</dbReference>
<dbReference type="AlphaFoldDB" id="A0A3P7IBC4"/>
<evidence type="ECO:0000256" key="1">
    <source>
        <dbReference type="ARBA" id="ARBA00022723"/>
    </source>
</evidence>
<feature type="domain" description="FYVE-type" evidence="6">
    <location>
        <begin position="38"/>
        <end position="91"/>
    </location>
</feature>
<dbReference type="InterPro" id="IPR017455">
    <property type="entry name" value="Znf_FYVE-rel"/>
</dbReference>
<organism evidence="7 8">
    <name type="scientific">Strongylus vulgaris</name>
    <name type="common">Blood worm</name>
    <dbReference type="NCBI Taxonomy" id="40348"/>
    <lineage>
        <taxon>Eukaryota</taxon>
        <taxon>Metazoa</taxon>
        <taxon>Ecdysozoa</taxon>
        <taxon>Nematoda</taxon>
        <taxon>Chromadorea</taxon>
        <taxon>Rhabditida</taxon>
        <taxon>Rhabditina</taxon>
        <taxon>Rhabditomorpha</taxon>
        <taxon>Strongyloidea</taxon>
        <taxon>Strongylidae</taxon>
        <taxon>Strongylus</taxon>
    </lineage>
</organism>
<dbReference type="GO" id="GO:0032266">
    <property type="term" value="F:phosphatidylinositol-3-phosphate binding"/>
    <property type="evidence" value="ECO:0007669"/>
    <property type="project" value="TreeGrafter"/>
</dbReference>
<dbReference type="SUPFAM" id="SSF57903">
    <property type="entry name" value="FYVE/PHD zinc finger"/>
    <property type="match status" value="1"/>
</dbReference>
<evidence type="ECO:0000313" key="8">
    <source>
        <dbReference type="Proteomes" id="UP000270094"/>
    </source>
</evidence>
<dbReference type="GO" id="GO:0030496">
    <property type="term" value="C:midbody"/>
    <property type="evidence" value="ECO:0007669"/>
    <property type="project" value="TreeGrafter"/>
</dbReference>
<keyword evidence="8" id="KW-1185">Reference proteome</keyword>
<dbReference type="InterPro" id="IPR013083">
    <property type="entry name" value="Znf_RING/FYVE/PHD"/>
</dbReference>
<dbReference type="GO" id="GO:0044878">
    <property type="term" value="P:mitotic cytokinesis checkpoint signaling"/>
    <property type="evidence" value="ECO:0007669"/>
    <property type="project" value="TreeGrafter"/>
</dbReference>
<dbReference type="OrthoDB" id="5407799at2759"/>
<dbReference type="InterPro" id="IPR000306">
    <property type="entry name" value="Znf_FYVE"/>
</dbReference>
<dbReference type="PROSITE" id="PS50178">
    <property type="entry name" value="ZF_FYVE"/>
    <property type="match status" value="1"/>
</dbReference>
<evidence type="ECO:0000313" key="7">
    <source>
        <dbReference type="EMBL" id="VDM65173.1"/>
    </source>
</evidence>
<dbReference type="SMART" id="SM00064">
    <property type="entry name" value="FYVE"/>
    <property type="match status" value="1"/>
</dbReference>
<dbReference type="GO" id="GO:0008270">
    <property type="term" value="F:zinc ion binding"/>
    <property type="evidence" value="ECO:0007669"/>
    <property type="project" value="UniProtKB-KW"/>
</dbReference>
<dbReference type="InterPro" id="IPR011011">
    <property type="entry name" value="Znf_FYVE_PHD"/>
</dbReference>
<evidence type="ECO:0000256" key="5">
    <source>
        <dbReference type="SAM" id="MobiDB-lite"/>
    </source>
</evidence>
<evidence type="ECO:0000256" key="4">
    <source>
        <dbReference type="PROSITE-ProRule" id="PRU00091"/>
    </source>
</evidence>
<evidence type="ECO:0000259" key="6">
    <source>
        <dbReference type="PROSITE" id="PS50178"/>
    </source>
</evidence>
<reference evidence="7 8" key="1">
    <citation type="submission" date="2018-11" db="EMBL/GenBank/DDBJ databases">
        <authorList>
            <consortium name="Pathogen Informatics"/>
        </authorList>
    </citation>
    <scope>NUCLEOTIDE SEQUENCE [LARGE SCALE GENOMIC DNA]</scope>
</reference>
<dbReference type="Gene3D" id="3.30.40.10">
    <property type="entry name" value="Zinc/RING finger domain, C3HC4 (zinc finger)"/>
    <property type="match status" value="1"/>
</dbReference>
<proteinExistence type="predicted"/>
<keyword evidence="1" id="KW-0479">Metal-binding</keyword>
<accession>A0A3P7IBC4</accession>
<sequence>MAFSIRYHFIVERNVVVTHFLCSSRRGTYKQNMSPVCCTNCRTKYSILNPEEGCSNCALSFCRRCLSHRALLPQFANKPVTVCSQCFEKLNAETLKNQISSRSGNWWGDGLPPPSMRQSVGMFLIFFLATSSQPLTLSEIEERLAALRGCDVELIRRPRCVSLPLFRLSLMKMAKERAEIEVKHDPANELERRHRALRGDGEEGPSSHAQQDQSGPVEGEGMLEINLTNIPITHRPSTEIMLSFTLANGFAFRSHHVNALHIFSSIQTFLFLPPPSASSQANNNSKIFGRDYGRASVISLQFLLDVRTQNDKKKVVISF</sequence>
<keyword evidence="3" id="KW-0862">Zinc</keyword>
<evidence type="ECO:0000256" key="2">
    <source>
        <dbReference type="ARBA" id="ARBA00022771"/>
    </source>
</evidence>
<dbReference type="GO" id="GO:0032154">
    <property type="term" value="C:cleavage furrow"/>
    <property type="evidence" value="ECO:0007669"/>
    <property type="project" value="TreeGrafter"/>
</dbReference>
<dbReference type="GO" id="GO:0005813">
    <property type="term" value="C:centrosome"/>
    <property type="evidence" value="ECO:0007669"/>
    <property type="project" value="TreeGrafter"/>
</dbReference>
<dbReference type="EMBL" id="UYYB01000243">
    <property type="protein sequence ID" value="VDM65173.1"/>
    <property type="molecule type" value="Genomic_DNA"/>
</dbReference>
<protein>
    <recommendedName>
        <fullName evidence="6">FYVE-type domain-containing protein</fullName>
    </recommendedName>
</protein>